<gene>
    <name evidence="8" type="ORF">AADG42_01025</name>
</gene>
<evidence type="ECO:0000256" key="1">
    <source>
        <dbReference type="ARBA" id="ARBA00022553"/>
    </source>
</evidence>
<dbReference type="RefSeq" id="WP_425307384.1">
    <property type="nucleotide sequence ID" value="NZ_CP154795.1"/>
</dbReference>
<dbReference type="InterPro" id="IPR016032">
    <property type="entry name" value="Sig_transdc_resp-reg_C-effctor"/>
</dbReference>
<keyword evidence="1 5" id="KW-0597">Phosphoprotein</keyword>
<dbReference type="PRINTS" id="PR00038">
    <property type="entry name" value="HTHLUXR"/>
</dbReference>
<feature type="domain" description="HTH luxR-type" evidence="6">
    <location>
        <begin position="144"/>
        <end position="214"/>
    </location>
</feature>
<dbReference type="Pfam" id="PF00072">
    <property type="entry name" value="Response_reg"/>
    <property type="match status" value="1"/>
</dbReference>
<dbReference type="SMART" id="SM00448">
    <property type="entry name" value="REC"/>
    <property type="match status" value="1"/>
</dbReference>
<dbReference type="InterPro" id="IPR011006">
    <property type="entry name" value="CheY-like_superfamily"/>
</dbReference>
<protein>
    <submittedName>
        <fullName evidence="8">Response regulator transcription factor</fullName>
    </submittedName>
</protein>
<keyword evidence="9" id="KW-1185">Reference proteome</keyword>
<evidence type="ECO:0000256" key="3">
    <source>
        <dbReference type="ARBA" id="ARBA00023125"/>
    </source>
</evidence>
<dbReference type="SUPFAM" id="SSF46894">
    <property type="entry name" value="C-terminal effector domain of the bipartite response regulators"/>
    <property type="match status" value="1"/>
</dbReference>
<dbReference type="SUPFAM" id="SSF52172">
    <property type="entry name" value="CheY-like"/>
    <property type="match status" value="1"/>
</dbReference>
<keyword evidence="4" id="KW-0804">Transcription</keyword>
<sequence length="214" mass="23478">MRVFIAEDQFLLRRGLEDLLTAHGIEVAGSEGNAEDIVARVAASEASLALLDIRMPPTNTDEGIRAALALRSASPGFPVVLLSQYVEELYLDELLSDGVGGVGYLLKDRVFDDVQFVTALRTVAAGSTSVDPEVIARLMQRRTVRTRLDRLTPREYEVLSHMAEGASNSLIAERLVVTEKAVAKHINSMFAKLDLPESSSNARRVQAVLEFLRQ</sequence>
<feature type="domain" description="Response regulatory" evidence="7">
    <location>
        <begin position="2"/>
        <end position="122"/>
    </location>
</feature>
<evidence type="ECO:0000259" key="6">
    <source>
        <dbReference type="PROSITE" id="PS50043"/>
    </source>
</evidence>
<evidence type="ECO:0000313" key="8">
    <source>
        <dbReference type="EMBL" id="XAN05949.1"/>
    </source>
</evidence>
<dbReference type="CDD" id="cd17535">
    <property type="entry name" value="REC_NarL-like"/>
    <property type="match status" value="1"/>
</dbReference>
<evidence type="ECO:0000256" key="5">
    <source>
        <dbReference type="PROSITE-ProRule" id="PRU00169"/>
    </source>
</evidence>
<dbReference type="PANTHER" id="PTHR43214">
    <property type="entry name" value="TWO-COMPONENT RESPONSE REGULATOR"/>
    <property type="match status" value="1"/>
</dbReference>
<proteinExistence type="predicted"/>
<dbReference type="Proteomes" id="UP001442841">
    <property type="component" value="Chromosome"/>
</dbReference>
<keyword evidence="2" id="KW-0805">Transcription regulation</keyword>
<name>A0ABZ3FLJ8_9ACTN</name>
<evidence type="ECO:0000256" key="2">
    <source>
        <dbReference type="ARBA" id="ARBA00023015"/>
    </source>
</evidence>
<dbReference type="EMBL" id="CP154795">
    <property type="protein sequence ID" value="XAN05949.1"/>
    <property type="molecule type" value="Genomic_DNA"/>
</dbReference>
<dbReference type="InterPro" id="IPR000792">
    <property type="entry name" value="Tscrpt_reg_LuxR_C"/>
</dbReference>
<dbReference type="SMART" id="SM00421">
    <property type="entry name" value="HTH_LUXR"/>
    <property type="match status" value="1"/>
</dbReference>
<dbReference type="PROSITE" id="PS50110">
    <property type="entry name" value="RESPONSE_REGULATORY"/>
    <property type="match status" value="1"/>
</dbReference>
<evidence type="ECO:0000256" key="4">
    <source>
        <dbReference type="ARBA" id="ARBA00023163"/>
    </source>
</evidence>
<dbReference type="InterPro" id="IPR039420">
    <property type="entry name" value="WalR-like"/>
</dbReference>
<dbReference type="Pfam" id="PF00196">
    <property type="entry name" value="GerE"/>
    <property type="match status" value="1"/>
</dbReference>
<accession>A0ABZ3FLJ8</accession>
<dbReference type="CDD" id="cd06170">
    <property type="entry name" value="LuxR_C_like"/>
    <property type="match status" value="1"/>
</dbReference>
<evidence type="ECO:0000259" key="7">
    <source>
        <dbReference type="PROSITE" id="PS50110"/>
    </source>
</evidence>
<feature type="modified residue" description="4-aspartylphosphate" evidence="5">
    <location>
        <position position="52"/>
    </location>
</feature>
<evidence type="ECO:0000313" key="9">
    <source>
        <dbReference type="Proteomes" id="UP001442841"/>
    </source>
</evidence>
<dbReference type="Gene3D" id="3.40.50.2300">
    <property type="match status" value="1"/>
</dbReference>
<dbReference type="InterPro" id="IPR001789">
    <property type="entry name" value="Sig_transdc_resp-reg_receiver"/>
</dbReference>
<dbReference type="PANTHER" id="PTHR43214:SF24">
    <property type="entry name" value="TRANSCRIPTIONAL REGULATORY PROTEIN NARL-RELATED"/>
    <property type="match status" value="1"/>
</dbReference>
<dbReference type="PROSITE" id="PS50043">
    <property type="entry name" value="HTH_LUXR_2"/>
    <property type="match status" value="1"/>
</dbReference>
<dbReference type="InterPro" id="IPR058245">
    <property type="entry name" value="NreC/VraR/RcsB-like_REC"/>
</dbReference>
<reference evidence="8 9" key="1">
    <citation type="submission" date="2024-04" db="EMBL/GenBank/DDBJ databases">
        <title>Isolation of an actinomycete strain from pig manure.</title>
        <authorList>
            <person name="Gong T."/>
            <person name="Yu Z."/>
            <person name="An M."/>
            <person name="Wei C."/>
            <person name="Yang W."/>
            <person name="Liu L."/>
        </authorList>
    </citation>
    <scope>NUCLEOTIDE SEQUENCE [LARGE SCALE GENOMIC DNA]</scope>
    <source>
        <strain evidence="8 9">ZF39</strain>
    </source>
</reference>
<keyword evidence="3" id="KW-0238">DNA-binding</keyword>
<organism evidence="8 9">
    <name type="scientific">Ammonicoccus fulvus</name>
    <dbReference type="NCBI Taxonomy" id="3138240"/>
    <lineage>
        <taxon>Bacteria</taxon>
        <taxon>Bacillati</taxon>
        <taxon>Actinomycetota</taxon>
        <taxon>Actinomycetes</taxon>
        <taxon>Propionibacteriales</taxon>
        <taxon>Propionibacteriaceae</taxon>
        <taxon>Ammonicoccus</taxon>
    </lineage>
</organism>